<dbReference type="Proteomes" id="UP001500621">
    <property type="component" value="Unassembled WGS sequence"/>
</dbReference>
<gene>
    <name evidence="1" type="ORF">GCM10023226_17150</name>
</gene>
<organism evidence="1 2">
    <name type="scientific">Nocardioides nanhaiensis</name>
    <dbReference type="NCBI Taxonomy" id="1476871"/>
    <lineage>
        <taxon>Bacteria</taxon>
        <taxon>Bacillati</taxon>
        <taxon>Actinomycetota</taxon>
        <taxon>Actinomycetes</taxon>
        <taxon>Propionibacteriales</taxon>
        <taxon>Nocardioidaceae</taxon>
        <taxon>Nocardioides</taxon>
    </lineage>
</organism>
<evidence type="ECO:0008006" key="3">
    <source>
        <dbReference type="Google" id="ProtNLM"/>
    </source>
</evidence>
<protein>
    <recommendedName>
        <fullName evidence="3">Phage tail protein</fullName>
    </recommendedName>
</protein>
<evidence type="ECO:0000313" key="1">
    <source>
        <dbReference type="EMBL" id="GAA4680552.1"/>
    </source>
</evidence>
<accession>A0ABP8W4E6</accession>
<keyword evidence="2" id="KW-1185">Reference proteome</keyword>
<comment type="caution">
    <text evidence="1">The sequence shown here is derived from an EMBL/GenBank/DDBJ whole genome shotgun (WGS) entry which is preliminary data.</text>
</comment>
<reference evidence="2" key="1">
    <citation type="journal article" date="2019" name="Int. J. Syst. Evol. Microbiol.">
        <title>The Global Catalogue of Microorganisms (GCM) 10K type strain sequencing project: providing services to taxonomists for standard genome sequencing and annotation.</title>
        <authorList>
            <consortium name="The Broad Institute Genomics Platform"/>
            <consortium name="The Broad Institute Genome Sequencing Center for Infectious Disease"/>
            <person name="Wu L."/>
            <person name="Ma J."/>
        </authorList>
    </citation>
    <scope>NUCLEOTIDE SEQUENCE [LARGE SCALE GENOMIC DNA]</scope>
    <source>
        <strain evidence="2">JCM 18127</strain>
    </source>
</reference>
<proteinExistence type="predicted"/>
<dbReference type="EMBL" id="BAABIM010000002">
    <property type="protein sequence ID" value="GAA4680552.1"/>
    <property type="molecule type" value="Genomic_DNA"/>
</dbReference>
<sequence>MGTYTLDGVPLDDPAGRWAVSDKTLLPGLPAPVVPSVTIPGVHGTAPLPPTVRAAGSHTVGLIVTDNTEGGVSGGHQQLRANLERLWALAAPLGRLPELRYYPTGDAYYRTVAARLLAAVEPEMFDPFTAELVLPFDLPTVFWRDADARENVSTSTSSWSITNAANLAGTTGSITDPVFMVPGPVASVVVTDATTGRSVRWSGATIPSGSSLRIEPGILAAYRVTGTAWTGGTDVSGGLSVGPNGFDLNPNTNQRIGWTLTRTGGAGVNTCRARRAFL</sequence>
<name>A0ABP8W4E6_9ACTN</name>
<evidence type="ECO:0000313" key="2">
    <source>
        <dbReference type="Proteomes" id="UP001500621"/>
    </source>
</evidence>